<gene>
    <name evidence="2" type="ORF">R50_2419</name>
</gene>
<dbReference type="InterPro" id="IPR016040">
    <property type="entry name" value="NAD(P)-bd_dom"/>
</dbReference>
<dbReference type="GO" id="GO:0044877">
    <property type="term" value="F:protein-containing complex binding"/>
    <property type="evidence" value="ECO:0007669"/>
    <property type="project" value="TreeGrafter"/>
</dbReference>
<dbReference type="PANTHER" id="PTHR12126">
    <property type="entry name" value="NADH-UBIQUINONE OXIDOREDUCTASE 39 KDA SUBUNIT-RELATED"/>
    <property type="match status" value="1"/>
</dbReference>
<dbReference type="SUPFAM" id="SSF51735">
    <property type="entry name" value="NAD(P)-binding Rossmann-fold domains"/>
    <property type="match status" value="1"/>
</dbReference>
<dbReference type="Gene3D" id="3.40.50.720">
    <property type="entry name" value="NAD(P)-binding Rossmann-like Domain"/>
    <property type="match status" value="1"/>
</dbReference>
<dbReference type="AlphaFoldDB" id="A0A6F8ZJF1"/>
<name>A0A6F8ZJF1_9FIRM</name>
<proteinExistence type="predicted"/>
<organism evidence="2 3">
    <name type="scientific">Candidatus Hydrogenisulfobacillus filiaventi</name>
    <dbReference type="NCBI Taxonomy" id="2707344"/>
    <lineage>
        <taxon>Bacteria</taxon>
        <taxon>Bacillati</taxon>
        <taxon>Bacillota</taxon>
        <taxon>Clostridia</taxon>
        <taxon>Eubacteriales</taxon>
        <taxon>Clostridiales Family XVII. Incertae Sedis</taxon>
        <taxon>Candidatus Hydrogenisulfobacillus</taxon>
    </lineage>
</organism>
<keyword evidence="3" id="KW-1185">Reference proteome</keyword>
<dbReference type="Proteomes" id="UP000503399">
    <property type="component" value="Chromosome"/>
</dbReference>
<evidence type="ECO:0000313" key="2">
    <source>
        <dbReference type="EMBL" id="CAB1129916.1"/>
    </source>
</evidence>
<reference evidence="2 3" key="1">
    <citation type="submission" date="2020-02" db="EMBL/GenBank/DDBJ databases">
        <authorList>
            <person name="Hogendoorn C."/>
        </authorList>
    </citation>
    <scope>NUCLEOTIDE SEQUENCE [LARGE SCALE GENOMIC DNA]</scope>
    <source>
        <strain evidence="2">R501</strain>
    </source>
</reference>
<accession>A0A6F8ZJF1</accession>
<dbReference type="PANTHER" id="PTHR12126:SF11">
    <property type="entry name" value="NADH DEHYDROGENASE [UBIQUINONE] 1 ALPHA SUBCOMPLEX SUBUNIT 9, MITOCHONDRIAL"/>
    <property type="match status" value="1"/>
</dbReference>
<evidence type="ECO:0000313" key="3">
    <source>
        <dbReference type="Proteomes" id="UP000503399"/>
    </source>
</evidence>
<evidence type="ECO:0000259" key="1">
    <source>
        <dbReference type="Pfam" id="PF13460"/>
    </source>
</evidence>
<protein>
    <submittedName>
        <fullName evidence="2">NADH dehydrogenase</fullName>
    </submittedName>
</protein>
<dbReference type="KEGG" id="hfv:R50_2419"/>
<dbReference type="EMBL" id="LR778114">
    <property type="protein sequence ID" value="CAB1129916.1"/>
    <property type="molecule type" value="Genomic_DNA"/>
</dbReference>
<dbReference type="InterPro" id="IPR051207">
    <property type="entry name" value="ComplexI_NDUFA9_subunit"/>
</dbReference>
<dbReference type="Pfam" id="PF13460">
    <property type="entry name" value="NAD_binding_10"/>
    <property type="match status" value="1"/>
</dbReference>
<sequence>MRVVVFGGTGYVGSAVCRALVEQGHQPVAVARRGPVAAGAELAAADARRDELAPLLAGADAAINLIGIIREEPAQGVTFETMHVAVARRVIAALQRAGVRRLLQMSALGTRPGARSRYHQTKWAAEEAVRASGLSWTIVRPSLLFGGGAPFFVMLQDQVRRLPVVPVPGDGRSRLQPVWREDVARLIALALPDPESVGQVYEVGGPRVYSLDELYDAVGRTVGRPRVPKLHLPLGPLMAAARLGERLPGFPVTVDQLWMLTEDNTTGDTRWHRLVPRPAPLEGDL</sequence>
<dbReference type="CDD" id="cd05271">
    <property type="entry name" value="NDUFA9_like_SDR_a"/>
    <property type="match status" value="1"/>
</dbReference>
<feature type="domain" description="NAD(P)-binding" evidence="1">
    <location>
        <begin position="7"/>
        <end position="193"/>
    </location>
</feature>
<dbReference type="InterPro" id="IPR036291">
    <property type="entry name" value="NAD(P)-bd_dom_sf"/>
</dbReference>